<evidence type="ECO:0000313" key="10">
    <source>
        <dbReference type="EMBL" id="KFD65294.1"/>
    </source>
</evidence>
<dbReference type="PANTHER" id="PTHR37984">
    <property type="entry name" value="PROTEIN CBG26694"/>
    <property type="match status" value="1"/>
</dbReference>
<dbReference type="GO" id="GO:0042575">
    <property type="term" value="C:DNA polymerase complex"/>
    <property type="evidence" value="ECO:0007669"/>
    <property type="project" value="UniProtKB-ARBA"/>
</dbReference>
<dbReference type="PROSITE" id="PS50994">
    <property type="entry name" value="INTEGRASE"/>
    <property type="match status" value="1"/>
</dbReference>
<feature type="compositionally biased region" description="Basic residues" evidence="8">
    <location>
        <begin position="231"/>
        <end position="247"/>
    </location>
</feature>
<evidence type="ECO:0000256" key="1">
    <source>
        <dbReference type="ARBA" id="ARBA00012493"/>
    </source>
</evidence>
<name>A0A085N748_9BILA</name>
<dbReference type="InterPro" id="IPR043128">
    <property type="entry name" value="Rev_trsase/Diguanyl_cyclase"/>
</dbReference>
<dbReference type="SUPFAM" id="SSF56672">
    <property type="entry name" value="DNA/RNA polymerases"/>
    <property type="match status" value="1"/>
</dbReference>
<dbReference type="GO" id="GO:0015074">
    <property type="term" value="P:DNA integration"/>
    <property type="evidence" value="ECO:0007669"/>
    <property type="project" value="InterPro"/>
</dbReference>
<reference evidence="10" key="1">
    <citation type="journal article" date="2014" name="Nat. Genet.">
        <title>Genome and transcriptome of the porcine whipworm Trichuris suis.</title>
        <authorList>
            <person name="Jex A.R."/>
            <person name="Nejsum P."/>
            <person name="Schwarz E.M."/>
            <person name="Hu L."/>
            <person name="Young N.D."/>
            <person name="Hall R.S."/>
            <person name="Korhonen P.K."/>
            <person name="Liao S."/>
            <person name="Thamsborg S."/>
            <person name="Xia J."/>
            <person name="Xu P."/>
            <person name="Wang S."/>
            <person name="Scheerlinck J.P."/>
            <person name="Hofmann A."/>
            <person name="Sternberg P.W."/>
            <person name="Wang J."/>
            <person name="Gasser R.B."/>
        </authorList>
    </citation>
    <scope>NUCLEOTIDE SEQUENCE [LARGE SCALE GENOMIC DNA]</scope>
    <source>
        <strain evidence="10">DCEP-RM93F</strain>
    </source>
</reference>
<dbReference type="PANTHER" id="PTHR37984:SF5">
    <property type="entry name" value="PROTEIN NYNRIN-LIKE"/>
    <property type="match status" value="1"/>
</dbReference>
<dbReference type="InterPro" id="IPR043502">
    <property type="entry name" value="DNA/RNA_pol_sf"/>
</dbReference>
<organism evidence="10">
    <name type="scientific">Trichuris suis</name>
    <name type="common">pig whipworm</name>
    <dbReference type="NCBI Taxonomy" id="68888"/>
    <lineage>
        <taxon>Eukaryota</taxon>
        <taxon>Metazoa</taxon>
        <taxon>Ecdysozoa</taxon>
        <taxon>Nematoda</taxon>
        <taxon>Enoplea</taxon>
        <taxon>Dorylaimia</taxon>
        <taxon>Trichinellida</taxon>
        <taxon>Trichuridae</taxon>
        <taxon>Trichuris</taxon>
    </lineage>
</organism>
<dbReference type="InterPro" id="IPR036397">
    <property type="entry name" value="RNaseH_sf"/>
</dbReference>
<dbReference type="Pfam" id="PF00665">
    <property type="entry name" value="rve"/>
    <property type="match status" value="1"/>
</dbReference>
<keyword evidence="7" id="KW-0695">RNA-directed DNA polymerase</keyword>
<dbReference type="Gene3D" id="1.10.340.70">
    <property type="match status" value="1"/>
</dbReference>
<dbReference type="InterPro" id="IPR050951">
    <property type="entry name" value="Retrovirus_Pol_polyprotein"/>
</dbReference>
<dbReference type="InterPro" id="IPR001584">
    <property type="entry name" value="Integrase_cat-core"/>
</dbReference>
<keyword evidence="4" id="KW-0540">Nuclease</keyword>
<dbReference type="EMBL" id="KL367541">
    <property type="protein sequence ID" value="KFD65294.1"/>
    <property type="molecule type" value="Genomic_DNA"/>
</dbReference>
<dbReference type="Gene3D" id="3.30.420.10">
    <property type="entry name" value="Ribonuclease H-like superfamily/Ribonuclease H"/>
    <property type="match status" value="1"/>
</dbReference>
<dbReference type="GO" id="GO:0004519">
    <property type="term" value="F:endonuclease activity"/>
    <property type="evidence" value="ECO:0007669"/>
    <property type="project" value="UniProtKB-KW"/>
</dbReference>
<dbReference type="Pfam" id="PF00078">
    <property type="entry name" value="RVT_1"/>
    <property type="match status" value="1"/>
</dbReference>
<dbReference type="SUPFAM" id="SSF50630">
    <property type="entry name" value="Acid proteases"/>
    <property type="match status" value="1"/>
</dbReference>
<keyword evidence="5" id="KW-0255">Endonuclease</keyword>
<evidence type="ECO:0000256" key="2">
    <source>
        <dbReference type="ARBA" id="ARBA00022679"/>
    </source>
</evidence>
<dbReference type="Pfam" id="PF23055">
    <property type="entry name" value="DUF7041"/>
    <property type="match status" value="1"/>
</dbReference>
<dbReference type="AlphaFoldDB" id="A0A085N748"/>
<dbReference type="FunFam" id="3.30.70.270:FF:000020">
    <property type="entry name" value="Transposon Tf2-6 polyprotein-like Protein"/>
    <property type="match status" value="1"/>
</dbReference>
<proteinExistence type="predicted"/>
<feature type="domain" description="Integrase catalytic" evidence="9">
    <location>
        <begin position="924"/>
        <end position="1094"/>
    </location>
</feature>
<dbReference type="CDD" id="cd09274">
    <property type="entry name" value="RNase_HI_RT_Ty3"/>
    <property type="match status" value="1"/>
</dbReference>
<keyword evidence="2" id="KW-0808">Transferase</keyword>
<evidence type="ECO:0000256" key="5">
    <source>
        <dbReference type="ARBA" id="ARBA00022759"/>
    </source>
</evidence>
<dbReference type="CDD" id="cd01647">
    <property type="entry name" value="RT_LTR"/>
    <property type="match status" value="1"/>
</dbReference>
<dbReference type="Gene3D" id="3.10.10.10">
    <property type="entry name" value="HIV Type 1 Reverse Transcriptase, subunit A, domain 1"/>
    <property type="match status" value="1"/>
</dbReference>
<feature type="region of interest" description="Disordered" evidence="8">
    <location>
        <begin position="1156"/>
        <end position="1195"/>
    </location>
</feature>
<dbReference type="SUPFAM" id="SSF53098">
    <property type="entry name" value="Ribonuclease H-like"/>
    <property type="match status" value="1"/>
</dbReference>
<dbReference type="InterPro" id="IPR041373">
    <property type="entry name" value="RT_RNaseH"/>
</dbReference>
<evidence type="ECO:0000256" key="7">
    <source>
        <dbReference type="ARBA" id="ARBA00022918"/>
    </source>
</evidence>
<dbReference type="Pfam" id="PF17917">
    <property type="entry name" value="RT_RNaseH"/>
    <property type="match status" value="1"/>
</dbReference>
<sequence length="1211" mass="135846">MATTSGDPMSEFPLQQDCPPKAEQSASSQVNAVRVELPQFDLEDIDTWLLMCENLLHDAGVVRQDTMFRKILAKLPAQYFRMVKHLVLQQPLAVDCFDQLKTCLRDRLGLAPSERLRKLEHLPPSLGDMKPSQLYGQLEQLYPNDVDHEIIREMFLKRLPLPISILCREKLKSHQLAQVAYMADAHLPLQSDYPASTLIAQAAVEDVPFPSSSDSLVAAAGLHAPLGRSTAPRRRWQPARVRGHRRPPRSERLSDFVDRWCRIHQRYGPQARNCLGDSAAIGNGYNSPLLFVRDVTGRRFLVDSGSEVSILPAQPPGPHRPLPGGPKLKAANGTTIDVFQTGRHEILDLGLGCTYPFKFVVAAVPNAILGADFLRQHGLIPDLKAARLRDGVTFLSATCSHCRRKAAARLVHVKLEHNLDVPIDGPSFQHVRNTPMFLSLADTPGEFPAVTMPGIQHCIQTRGLRPPARPRRLVPAKLDAAKRELDELVRRGILSVPQSQWASPIHLVPKDKGNCYRMVGCYERYKNTRMPFGLRLPRVFVYIDDILVFSRWAEEHRADLQAVFQRLQKYRLTIRPDKCVFGKPQVQFLGFQLSDAGLTPLPKKVSDLINLSPPQNIADCRRFLGMVNYYHRFLPNLASTLLPLHQLANQPKRQPFQWLPEHGAAFQEAKQRLAQAATLAFPCSQVPTQVIADASDSAVGAVIQQRHGNRWVPVAFHSRKLSTSQLKWSTGDKELFALFSAVRRFRHLLEGQQDLQFCTDHKPLTHAFTAKSERSARVQRQLAFLSEFSTNIRHIGGAHNVVSDCLSRPPQTVNSTSYDVSCTDSKQLAEQQHSCPDVDALAANRSLVVEHRTIEGTSTQLLVDVSTGTSRPLVPRCLRRAIFDRFHSIHHPGIRATKRLLTERFVWQNMCSDIAFWCNTCLRCQSSKVGRHQRTQLLRPPAPSSRGYQYIFTIVDRYTRYPEAIPLKDATATECARALLSWISRFGICLRLTSDRGRQFISDVWRELCQLLGIQSHTTLAYEPHQNGLVERMHRDLKASLMATLQGDPNWADTLPIILMGMRAAFKPDIGTSAAELVLGETLRLPGQYFDRTPHVHLPLVIISHSRLCQGRFPQNSAPATLQYRVLERGPKSYLLELEAGVDSVSIDRLKPAFLAPGQPEATGPPISVETPETASDASRPQPCPVATRSGRLPRTPARFSDCLPFCQSQI</sequence>
<dbReference type="Pfam" id="PF17921">
    <property type="entry name" value="Integrase_H2C2"/>
    <property type="match status" value="1"/>
</dbReference>
<dbReference type="InterPro" id="IPR012337">
    <property type="entry name" value="RNaseH-like_sf"/>
</dbReference>
<dbReference type="InterPro" id="IPR055469">
    <property type="entry name" value="DUF7041"/>
</dbReference>
<dbReference type="GO" id="GO:0003964">
    <property type="term" value="F:RNA-directed DNA polymerase activity"/>
    <property type="evidence" value="ECO:0007669"/>
    <property type="project" value="UniProtKB-KW"/>
</dbReference>
<dbReference type="InterPro" id="IPR041588">
    <property type="entry name" value="Integrase_H2C2"/>
</dbReference>
<evidence type="ECO:0000259" key="9">
    <source>
        <dbReference type="PROSITE" id="PS50994"/>
    </source>
</evidence>
<keyword evidence="3" id="KW-0548">Nucleotidyltransferase</keyword>
<evidence type="ECO:0000256" key="4">
    <source>
        <dbReference type="ARBA" id="ARBA00022722"/>
    </source>
</evidence>
<evidence type="ECO:0000256" key="3">
    <source>
        <dbReference type="ARBA" id="ARBA00022695"/>
    </source>
</evidence>
<feature type="region of interest" description="Disordered" evidence="8">
    <location>
        <begin position="228"/>
        <end position="250"/>
    </location>
</feature>
<dbReference type="EC" id="2.7.7.49" evidence="1"/>
<protein>
    <recommendedName>
        <fullName evidence="1">RNA-directed DNA polymerase</fullName>
        <ecNumber evidence="1">2.7.7.49</ecNumber>
    </recommendedName>
</protein>
<dbReference type="GO" id="GO:0003676">
    <property type="term" value="F:nucleic acid binding"/>
    <property type="evidence" value="ECO:0007669"/>
    <property type="project" value="InterPro"/>
</dbReference>
<dbReference type="Gene3D" id="3.30.70.270">
    <property type="match status" value="2"/>
</dbReference>
<keyword evidence="6" id="KW-0378">Hydrolase</keyword>
<evidence type="ECO:0000256" key="6">
    <source>
        <dbReference type="ARBA" id="ARBA00022801"/>
    </source>
</evidence>
<feature type="region of interest" description="Disordered" evidence="8">
    <location>
        <begin position="1"/>
        <end position="27"/>
    </location>
</feature>
<dbReference type="Proteomes" id="UP000030758">
    <property type="component" value="Unassembled WGS sequence"/>
</dbReference>
<dbReference type="InterPro" id="IPR021109">
    <property type="entry name" value="Peptidase_aspartic_dom_sf"/>
</dbReference>
<dbReference type="GO" id="GO:0016787">
    <property type="term" value="F:hydrolase activity"/>
    <property type="evidence" value="ECO:0007669"/>
    <property type="project" value="UniProtKB-KW"/>
</dbReference>
<gene>
    <name evidence="10" type="ORF">M514_22572</name>
</gene>
<dbReference type="InterPro" id="IPR000477">
    <property type="entry name" value="RT_dom"/>
</dbReference>
<evidence type="ECO:0000256" key="8">
    <source>
        <dbReference type="SAM" id="MobiDB-lite"/>
    </source>
</evidence>
<accession>A0A085N748</accession>